<dbReference type="AlphaFoldDB" id="A0A4Y2NZK3"/>
<dbReference type="Gene3D" id="3.30.420.10">
    <property type="entry name" value="Ribonuclease H-like superfamily/Ribonuclease H"/>
    <property type="match status" value="1"/>
</dbReference>
<dbReference type="Pfam" id="PF18701">
    <property type="entry name" value="DUF5641"/>
    <property type="match status" value="1"/>
</dbReference>
<gene>
    <name evidence="2" type="ORF">AVEN_32713_1</name>
</gene>
<sequence>MAFQSPAAPWYGGWWERMICLIKQLLREVLKRACVTYEEMVTLLCESESVVKGRPLTCLYNDPIELRAIKPLDFIQDIEGSETVDLDIVDAKHLRKRIRYLQNLRCQLRQRFQKEYLAELIQNPKLPSKRHNLSPGDVILVGSDNTKRLNWPSGRAIELFQGKDNIERVAKLRVTNGEIICPIQRIHPYEMSSTEISKAYLKILKLEIECEQQYLKLERDGVSSIGDVTNIKGNCKMASKGNLNVHVTFGTSTCILISSRKDFLKKISEKFNLDEDEIEILDIKNKKFIGIDDLKDFIKVEIKKKTSYALNGRSHSLVPHVSKEPDRKELVQKLLDNRVLTGKERAFLVDLLEDSYHPPLKRRKEDDSVRPEMKNRKVQVDAANLIATKTAYTQTDELIHYKPSLNTSIAANDIITQSKRLASEDKIDAAAANNLMSKSFDKRRNFILIERPFTSFVKEKYPLLFSNAEVKNEVDRIFYVGKYSEFLGNIEKYAPHILSIARDDDPLLLATRHKMDGFKTPAQKK</sequence>
<keyword evidence="3" id="KW-1185">Reference proteome</keyword>
<accession>A0A4Y2NZK3</accession>
<organism evidence="2 3">
    <name type="scientific">Araneus ventricosus</name>
    <name type="common">Orbweaver spider</name>
    <name type="synonym">Epeira ventricosa</name>
    <dbReference type="NCBI Taxonomy" id="182803"/>
    <lineage>
        <taxon>Eukaryota</taxon>
        <taxon>Metazoa</taxon>
        <taxon>Ecdysozoa</taxon>
        <taxon>Arthropoda</taxon>
        <taxon>Chelicerata</taxon>
        <taxon>Arachnida</taxon>
        <taxon>Araneae</taxon>
        <taxon>Araneomorphae</taxon>
        <taxon>Entelegynae</taxon>
        <taxon>Araneoidea</taxon>
        <taxon>Araneidae</taxon>
        <taxon>Araneus</taxon>
    </lineage>
</organism>
<dbReference type="GO" id="GO:0003676">
    <property type="term" value="F:nucleic acid binding"/>
    <property type="evidence" value="ECO:0007669"/>
    <property type="project" value="InterPro"/>
</dbReference>
<name>A0A4Y2NZK3_ARAVE</name>
<protein>
    <recommendedName>
        <fullName evidence="1">DUF5641 domain-containing protein</fullName>
    </recommendedName>
</protein>
<evidence type="ECO:0000313" key="3">
    <source>
        <dbReference type="Proteomes" id="UP000499080"/>
    </source>
</evidence>
<comment type="caution">
    <text evidence="2">The sequence shown here is derived from an EMBL/GenBank/DDBJ whole genome shotgun (WGS) entry which is preliminary data.</text>
</comment>
<evidence type="ECO:0000259" key="1">
    <source>
        <dbReference type="Pfam" id="PF18701"/>
    </source>
</evidence>
<proteinExistence type="predicted"/>
<feature type="non-terminal residue" evidence="2">
    <location>
        <position position="525"/>
    </location>
</feature>
<evidence type="ECO:0000313" key="2">
    <source>
        <dbReference type="EMBL" id="GBN44209.1"/>
    </source>
</evidence>
<reference evidence="2 3" key="1">
    <citation type="journal article" date="2019" name="Sci. Rep.">
        <title>Orb-weaving spider Araneus ventricosus genome elucidates the spidroin gene catalogue.</title>
        <authorList>
            <person name="Kono N."/>
            <person name="Nakamura H."/>
            <person name="Ohtoshi R."/>
            <person name="Moran D.A.P."/>
            <person name="Shinohara A."/>
            <person name="Yoshida Y."/>
            <person name="Fujiwara M."/>
            <person name="Mori M."/>
            <person name="Tomita M."/>
            <person name="Arakawa K."/>
        </authorList>
    </citation>
    <scope>NUCLEOTIDE SEQUENCE [LARGE SCALE GENOMIC DNA]</scope>
</reference>
<dbReference type="InterPro" id="IPR036397">
    <property type="entry name" value="RNaseH_sf"/>
</dbReference>
<dbReference type="PANTHER" id="PTHR47331">
    <property type="entry name" value="PHD-TYPE DOMAIN-CONTAINING PROTEIN"/>
    <property type="match status" value="1"/>
</dbReference>
<dbReference type="EMBL" id="BGPR01010096">
    <property type="protein sequence ID" value="GBN44209.1"/>
    <property type="molecule type" value="Genomic_DNA"/>
</dbReference>
<dbReference type="OrthoDB" id="6431769at2759"/>
<dbReference type="Proteomes" id="UP000499080">
    <property type="component" value="Unassembled WGS sequence"/>
</dbReference>
<feature type="domain" description="DUF5641" evidence="1">
    <location>
        <begin position="97"/>
        <end position="187"/>
    </location>
</feature>
<dbReference type="InterPro" id="IPR040676">
    <property type="entry name" value="DUF5641"/>
</dbReference>